<name>A0A161ZAH4_PSEFL</name>
<gene>
    <name evidence="1" type="ORF">A1D17_04020</name>
</gene>
<evidence type="ECO:0000313" key="2">
    <source>
        <dbReference type="Proteomes" id="UP000076489"/>
    </source>
</evidence>
<comment type="caution">
    <text evidence="1">The sequence shown here is derived from an EMBL/GenBank/DDBJ whole genome shotgun (WGS) entry which is preliminary data.</text>
</comment>
<reference evidence="1 2" key="2">
    <citation type="journal article" date="2018" name="Nature">
        <title>Mutant phenotypes for thousands of bacterial genes of unknown function.</title>
        <authorList>
            <person name="Price M.N."/>
            <person name="Wetmore K.M."/>
            <person name="Waters R.J."/>
            <person name="Callaghan M."/>
            <person name="Ray J."/>
            <person name="Liu H."/>
            <person name="Kuehl J.V."/>
            <person name="Melnyk R.A."/>
            <person name="Lamson J.S."/>
            <person name="Suh Y."/>
            <person name="Carlson H.K."/>
            <person name="Esquivel Z."/>
            <person name="Sadeeshkumar H."/>
            <person name="Chakraborty R."/>
            <person name="Zane G.M."/>
            <person name="Rubin B.E."/>
            <person name="Wall J.D."/>
            <person name="Visel A."/>
            <person name="Bristow J."/>
            <person name="Blow M.J."/>
            <person name="Arkin A.P."/>
            <person name="Deutschbauer A.M."/>
        </authorList>
    </citation>
    <scope>NUCLEOTIDE SEQUENCE [LARGE SCALE GENOMIC DNA]</scope>
    <source>
        <strain evidence="1 2">FW300-N1B4</strain>
    </source>
</reference>
<accession>A0A161ZAH4</accession>
<dbReference type="EMBL" id="LUKJ01000002">
    <property type="protein sequence ID" value="KZN20717.1"/>
    <property type="molecule type" value="Genomic_DNA"/>
</dbReference>
<protein>
    <submittedName>
        <fullName evidence="1">Uncharacterized protein</fullName>
    </submittedName>
</protein>
<evidence type="ECO:0000313" key="1">
    <source>
        <dbReference type="EMBL" id="KZN20717.1"/>
    </source>
</evidence>
<reference evidence="2" key="1">
    <citation type="submission" date="2016-03" db="EMBL/GenBank/DDBJ databases">
        <authorList>
            <person name="Ray J."/>
            <person name="Price M."/>
            <person name="Deutschbauer A."/>
        </authorList>
    </citation>
    <scope>NUCLEOTIDE SEQUENCE [LARGE SCALE GENOMIC DNA]</scope>
    <source>
        <strain evidence="2">FW300-N1B4</strain>
    </source>
</reference>
<proteinExistence type="predicted"/>
<dbReference type="AlphaFoldDB" id="A0A161ZAH4"/>
<sequence length="75" mass="7644">MASKTLVRLAKAAAKAHAKAAAAQAAWVEAFEAEYGHDDISDALVSAIDYASGEGDHGEGLTAEFIDAHSAPGMS</sequence>
<dbReference type="RefSeq" id="WP_063340764.1">
    <property type="nucleotide sequence ID" value="NZ_LUKJ01000002.1"/>
</dbReference>
<organism evidence="1 2">
    <name type="scientific">Pseudomonas fluorescens</name>
    <dbReference type="NCBI Taxonomy" id="294"/>
    <lineage>
        <taxon>Bacteria</taxon>
        <taxon>Pseudomonadati</taxon>
        <taxon>Pseudomonadota</taxon>
        <taxon>Gammaproteobacteria</taxon>
        <taxon>Pseudomonadales</taxon>
        <taxon>Pseudomonadaceae</taxon>
        <taxon>Pseudomonas</taxon>
    </lineage>
</organism>
<dbReference type="Proteomes" id="UP000076489">
    <property type="component" value="Unassembled WGS sequence"/>
</dbReference>
<dbReference type="OrthoDB" id="7038614at2"/>